<evidence type="ECO:0000313" key="2">
    <source>
        <dbReference type="Proteomes" id="UP001221757"/>
    </source>
</evidence>
<dbReference type="InterPro" id="IPR041078">
    <property type="entry name" value="Plavaka"/>
</dbReference>
<dbReference type="Proteomes" id="UP001221757">
    <property type="component" value="Unassembled WGS sequence"/>
</dbReference>
<organism evidence="1 2">
    <name type="scientific">Mycena rosella</name>
    <name type="common">Pink bonnet</name>
    <name type="synonym">Agaricus rosellus</name>
    <dbReference type="NCBI Taxonomy" id="1033263"/>
    <lineage>
        <taxon>Eukaryota</taxon>
        <taxon>Fungi</taxon>
        <taxon>Dikarya</taxon>
        <taxon>Basidiomycota</taxon>
        <taxon>Agaricomycotina</taxon>
        <taxon>Agaricomycetes</taxon>
        <taxon>Agaricomycetidae</taxon>
        <taxon>Agaricales</taxon>
        <taxon>Marasmiineae</taxon>
        <taxon>Mycenaceae</taxon>
        <taxon>Mycena</taxon>
    </lineage>
</organism>
<reference evidence="1" key="1">
    <citation type="submission" date="2023-03" db="EMBL/GenBank/DDBJ databases">
        <title>Massive genome expansion in bonnet fungi (Mycena s.s.) driven by repeated elements and novel gene families across ecological guilds.</title>
        <authorList>
            <consortium name="Lawrence Berkeley National Laboratory"/>
            <person name="Harder C.B."/>
            <person name="Miyauchi S."/>
            <person name="Viragh M."/>
            <person name="Kuo A."/>
            <person name="Thoen E."/>
            <person name="Andreopoulos B."/>
            <person name="Lu D."/>
            <person name="Skrede I."/>
            <person name="Drula E."/>
            <person name="Henrissat B."/>
            <person name="Morin E."/>
            <person name="Kohler A."/>
            <person name="Barry K."/>
            <person name="LaButti K."/>
            <person name="Morin E."/>
            <person name="Salamov A."/>
            <person name="Lipzen A."/>
            <person name="Mereny Z."/>
            <person name="Hegedus B."/>
            <person name="Baldrian P."/>
            <person name="Stursova M."/>
            <person name="Weitz H."/>
            <person name="Taylor A."/>
            <person name="Grigoriev I.V."/>
            <person name="Nagy L.G."/>
            <person name="Martin F."/>
            <person name="Kauserud H."/>
        </authorList>
    </citation>
    <scope>NUCLEOTIDE SEQUENCE</scope>
    <source>
        <strain evidence="1">CBHHK067</strain>
    </source>
</reference>
<sequence>MPRDLVKRACAHCGETFASQGLKRHEKACQEEKHRVAHSAHLNEAVLERENIPPLSPEPSVPQLGDIKREFHPSSGRKPIEQSLYEYCLSQMPPDRRPPTDNEPWAPFRSRLDFEVSEFAEDAMLNRSQIDTLIQLIRRCAANIDDFSFQKPADMEKSWDLASDKCTEFQKFDVHVPYKNENQLFEMYARPLWQWTLDLVQDPHLANFFIWDAEKVYRHDGNKYIRFYTEPWTANTLWDIQSELPQGPDNKACAYILYADKAKLSSFGTQKGYPIVARLANMVVSVRNSSRWGGGQIVGWLPVIVEDQAESGKPGYANFKNAVWHKSFYKLLESIEMASKTGEWVTCGDSILRCLFPMILILACDFEEACTMALTRGLQSLYPCPICYIKKEDQADVNALPALRTTELSQRAVKAARKLNADGREVLLKDHGLRNVDNVFWSIAYSDPYHALSFEHLHSYSSGLWGTHLFSRVKLHVERLGRTAALVDEQFDLFPRWRNLNHFSTVMGTAFNDGTKHEDISKQILFTTHNFLTDDVDLALLKVIRSYQELSLLVTLKKHTPETIAVGRQELVNFGEYMTAYIEAYTNTELDDGKNWNFPKMHAHTHAFDDIERKGVSRNFGTKIDEAMHGSTRNAYLRQTNFKNVAPQILKSEHRRLVGKYIRDQLDDLDQNFQREWDGEEPEKETPTDIQVFENVAIGAADADLSLNNLEQAKANDAAFIRFRLRLAEFLSDSLPLYGYKLPGGRRIKLLPENKISPHKFLKVFYQSLEDWADEADYLRCNPSFHGRPRYDGALVKTPAGEIFVKLIYMFKIELDNKNTYPLALVQPLDVLTGRISAKDRALKFIRVRERPRQAAEFIFVRTIIRGAVLVAAGDEDTDHLVMDVVDGDMYLRLKGLVPR</sequence>
<proteinExistence type="predicted"/>
<dbReference type="EMBL" id="JARKIE010000138">
    <property type="protein sequence ID" value="KAJ7677511.1"/>
    <property type="molecule type" value="Genomic_DNA"/>
</dbReference>
<evidence type="ECO:0000313" key="1">
    <source>
        <dbReference type="EMBL" id="KAJ7677511.1"/>
    </source>
</evidence>
<keyword evidence="2" id="KW-1185">Reference proteome</keyword>
<accession>A0AAD7D3T8</accession>
<dbReference type="Pfam" id="PF18759">
    <property type="entry name" value="Plavaka"/>
    <property type="match status" value="1"/>
</dbReference>
<protein>
    <submittedName>
        <fullName evidence="1">Uncharacterized protein</fullName>
    </submittedName>
</protein>
<dbReference type="AlphaFoldDB" id="A0AAD7D3T8"/>
<gene>
    <name evidence="1" type="ORF">B0H17DRAFT_944924</name>
</gene>
<name>A0AAD7D3T8_MYCRO</name>
<comment type="caution">
    <text evidence="1">The sequence shown here is derived from an EMBL/GenBank/DDBJ whole genome shotgun (WGS) entry which is preliminary data.</text>
</comment>